<evidence type="ECO:0000313" key="3">
    <source>
        <dbReference type="EMBL" id="MCG6658936.1"/>
    </source>
</evidence>
<dbReference type="EMBL" id="JABFUC010000012">
    <property type="protein sequence ID" value="MCG6658936.1"/>
    <property type="molecule type" value="Genomic_DNA"/>
</dbReference>
<dbReference type="Pfam" id="PF03480">
    <property type="entry name" value="DctP"/>
    <property type="match status" value="1"/>
</dbReference>
<reference evidence="3 4" key="1">
    <citation type="submission" date="2020-05" db="EMBL/GenBank/DDBJ databases">
        <title>Comparative genomic analysis of denitrifying bacteria from Halomonas genus.</title>
        <authorList>
            <person name="Wang L."/>
            <person name="Shao Z."/>
        </authorList>
    </citation>
    <scope>NUCLEOTIDE SEQUENCE [LARGE SCALE GENOMIC DNA]</scope>
    <source>
        <strain evidence="3 4">A4</strain>
    </source>
</reference>
<dbReference type="PROSITE" id="PS51257">
    <property type="entry name" value="PROKAR_LIPOPROTEIN"/>
    <property type="match status" value="1"/>
</dbReference>
<name>A0ABS9PB08_9GAMM</name>
<dbReference type="InterPro" id="IPR038404">
    <property type="entry name" value="TRAP_DctP_sf"/>
</dbReference>
<evidence type="ECO:0000313" key="4">
    <source>
        <dbReference type="Proteomes" id="UP000814385"/>
    </source>
</evidence>
<feature type="chain" id="PRO_5046190855" evidence="2">
    <location>
        <begin position="32"/>
        <end position="368"/>
    </location>
</feature>
<protein>
    <submittedName>
        <fullName evidence="3">C4-dicarboxylate TRAP transporter substrate-binding protein</fullName>
    </submittedName>
</protein>
<organism evidence="3 4">
    <name type="scientific">Billgrantia campisalis</name>
    <dbReference type="NCBI Taxonomy" id="74661"/>
    <lineage>
        <taxon>Bacteria</taxon>
        <taxon>Pseudomonadati</taxon>
        <taxon>Pseudomonadota</taxon>
        <taxon>Gammaproteobacteria</taxon>
        <taxon>Oceanospirillales</taxon>
        <taxon>Halomonadaceae</taxon>
        <taxon>Billgrantia</taxon>
    </lineage>
</organism>
<sequence>MNKMMSVKVSGAIALALVMPVLISGCSESSAQDVQTINLRVGASHPTTLPWVGSIPNNFIPEVDRRVAELETPYQINWQEAYGGQLYRANASLTSVSQGIVDMGWVFSTMEASRQPLTQVSVYAPAVTDDPAVMMEVFNELNRSVPALKAEWESNNLVFLGASASDPFQLFTVTPVEEVGDLDGKRISAAGVLSSWLRGTGAIGVQGALPDFYTQVQTGITNGALVLPSGGFSIKINEVAPHLTKVNLGSMYFGGLAANKDSFERLPEEIQEILLDVGALYSQSIAEDVMAIYEQGMMNMESDPKVTVNAWSVDQRMAWVHNMPNLAKEWVEDNEARGLPAGEVLRAYMNAMRERGIEPLRDWDKEIN</sequence>
<dbReference type="Proteomes" id="UP000814385">
    <property type="component" value="Unassembled WGS sequence"/>
</dbReference>
<feature type="signal peptide" evidence="2">
    <location>
        <begin position="1"/>
        <end position="31"/>
    </location>
</feature>
<dbReference type="Gene3D" id="3.40.190.170">
    <property type="entry name" value="Bacterial extracellular solute-binding protein, family 7"/>
    <property type="match status" value="1"/>
</dbReference>
<dbReference type="InterPro" id="IPR018389">
    <property type="entry name" value="DctP_fam"/>
</dbReference>
<dbReference type="PANTHER" id="PTHR33376:SF15">
    <property type="entry name" value="BLL6794 PROTEIN"/>
    <property type="match status" value="1"/>
</dbReference>
<accession>A0ABS9PB08</accession>
<dbReference type="CDD" id="cd13666">
    <property type="entry name" value="PBP2_TRAP_DctP_like_1"/>
    <property type="match status" value="1"/>
</dbReference>
<proteinExistence type="predicted"/>
<evidence type="ECO:0000256" key="1">
    <source>
        <dbReference type="ARBA" id="ARBA00022729"/>
    </source>
</evidence>
<evidence type="ECO:0000256" key="2">
    <source>
        <dbReference type="SAM" id="SignalP"/>
    </source>
</evidence>
<dbReference type="NCBIfam" id="NF037995">
    <property type="entry name" value="TRAP_S1"/>
    <property type="match status" value="1"/>
</dbReference>
<keyword evidence="1 2" id="KW-0732">Signal</keyword>
<dbReference type="PANTHER" id="PTHR33376">
    <property type="match status" value="1"/>
</dbReference>
<comment type="caution">
    <text evidence="3">The sequence shown here is derived from an EMBL/GenBank/DDBJ whole genome shotgun (WGS) entry which is preliminary data.</text>
</comment>
<gene>
    <name evidence="3" type="ORF">HOP52_14340</name>
</gene>
<keyword evidence="4" id="KW-1185">Reference proteome</keyword>